<reference evidence="2" key="1">
    <citation type="submission" date="2016-03" db="EMBL/GenBank/DDBJ databases">
        <title>Mechanisms controlling the formation of the plant cell surface in tip-growing cells are functionally conserved among land plants.</title>
        <authorList>
            <person name="Honkanen S."/>
            <person name="Jones V.A."/>
            <person name="Morieri G."/>
            <person name="Champion C."/>
            <person name="Hetherington A.J."/>
            <person name="Kelly S."/>
            <person name="Saint-Marcoux D."/>
            <person name="Proust H."/>
            <person name="Prescott H."/>
            <person name="Dolan L."/>
        </authorList>
    </citation>
    <scope>NUCLEOTIDE SEQUENCE [LARGE SCALE GENOMIC DNA]</scope>
    <source>
        <tissue evidence="2">Whole gametophyte</tissue>
    </source>
</reference>
<evidence type="ECO:0000313" key="2">
    <source>
        <dbReference type="EMBL" id="OAE20435.1"/>
    </source>
</evidence>
<evidence type="ECO:0000256" key="1">
    <source>
        <dbReference type="SAM" id="MobiDB-lite"/>
    </source>
</evidence>
<name>A0A176VKG0_MARPO</name>
<dbReference type="AlphaFoldDB" id="A0A176VKG0"/>
<sequence length="162" mass="17415">MEGVQGVGSIDLSSYHSLSPSPVPPWGLEPRSKHLDIIRSPMATEMSRHVDGGKRALQRDVGSTWHSLRGPDSRHGTTAPLYDAVAEGGQGWPRAKSSFTVGISREKEVTNRERGALALVLAGDPAALQHDLHGLDIRGVGALRRQPELGLGVNPVVYVRAF</sequence>
<organism evidence="2 3">
    <name type="scientific">Marchantia polymorpha subsp. ruderalis</name>
    <dbReference type="NCBI Taxonomy" id="1480154"/>
    <lineage>
        <taxon>Eukaryota</taxon>
        <taxon>Viridiplantae</taxon>
        <taxon>Streptophyta</taxon>
        <taxon>Embryophyta</taxon>
        <taxon>Marchantiophyta</taxon>
        <taxon>Marchantiopsida</taxon>
        <taxon>Marchantiidae</taxon>
        <taxon>Marchantiales</taxon>
        <taxon>Marchantiaceae</taxon>
        <taxon>Marchantia</taxon>
    </lineage>
</organism>
<feature type="region of interest" description="Disordered" evidence="1">
    <location>
        <begin position="1"/>
        <end position="28"/>
    </location>
</feature>
<dbReference type="EMBL" id="LVLJ01003617">
    <property type="protein sequence ID" value="OAE20435.1"/>
    <property type="molecule type" value="Genomic_DNA"/>
</dbReference>
<accession>A0A176VKG0</accession>
<keyword evidence="3" id="KW-1185">Reference proteome</keyword>
<dbReference type="Proteomes" id="UP000077202">
    <property type="component" value="Unassembled WGS sequence"/>
</dbReference>
<comment type="caution">
    <text evidence="2">The sequence shown here is derived from an EMBL/GenBank/DDBJ whole genome shotgun (WGS) entry which is preliminary data.</text>
</comment>
<protein>
    <submittedName>
        <fullName evidence="2">Uncharacterized protein</fullName>
    </submittedName>
</protein>
<gene>
    <name evidence="2" type="ORF">AXG93_4905s1350</name>
</gene>
<proteinExistence type="predicted"/>
<evidence type="ECO:0000313" key="3">
    <source>
        <dbReference type="Proteomes" id="UP000077202"/>
    </source>
</evidence>
<feature type="compositionally biased region" description="Polar residues" evidence="1">
    <location>
        <begin position="11"/>
        <end position="20"/>
    </location>
</feature>